<dbReference type="AlphaFoldDB" id="A0A7W7XAK3"/>
<evidence type="ECO:0000256" key="1">
    <source>
        <dbReference type="SAM" id="MobiDB-lite"/>
    </source>
</evidence>
<proteinExistence type="predicted"/>
<dbReference type="Proteomes" id="UP000582643">
    <property type="component" value="Unassembled WGS sequence"/>
</dbReference>
<name>A0A7W7XAK3_9ACTN</name>
<gene>
    <name evidence="2" type="ORF">GGE06_001943</name>
</gene>
<reference evidence="2 3" key="1">
    <citation type="submission" date="2020-08" db="EMBL/GenBank/DDBJ databases">
        <title>Genomic Encyclopedia of Type Strains, Phase III (KMG-III): the genomes of soil and plant-associated and newly described type strains.</title>
        <authorList>
            <person name="Whitman W."/>
        </authorList>
    </citation>
    <scope>NUCLEOTIDE SEQUENCE [LARGE SCALE GENOMIC DNA]</scope>
    <source>
        <strain evidence="2 3">SFB5A</strain>
    </source>
</reference>
<dbReference type="RefSeq" id="WP_147321025.1">
    <property type="nucleotide sequence ID" value="NZ_JACHJY010000002.1"/>
</dbReference>
<evidence type="ECO:0000313" key="3">
    <source>
        <dbReference type="Proteomes" id="UP000582643"/>
    </source>
</evidence>
<keyword evidence="3" id="KW-1185">Reference proteome</keyword>
<dbReference type="EMBL" id="JACHJY010000002">
    <property type="protein sequence ID" value="MBB4981035.1"/>
    <property type="molecule type" value="Genomic_DNA"/>
</dbReference>
<comment type="caution">
    <text evidence="2">The sequence shown here is derived from an EMBL/GenBank/DDBJ whole genome shotgun (WGS) entry which is preliminary data.</text>
</comment>
<evidence type="ECO:0000313" key="2">
    <source>
        <dbReference type="EMBL" id="MBB4981035.1"/>
    </source>
</evidence>
<organism evidence="2 3">
    <name type="scientific">Streptomyces nymphaeiformis</name>
    <dbReference type="NCBI Taxonomy" id="2663842"/>
    <lineage>
        <taxon>Bacteria</taxon>
        <taxon>Bacillati</taxon>
        <taxon>Actinomycetota</taxon>
        <taxon>Actinomycetes</taxon>
        <taxon>Kitasatosporales</taxon>
        <taxon>Streptomycetaceae</taxon>
        <taxon>Streptomyces</taxon>
    </lineage>
</organism>
<accession>A0A7W7XAK3</accession>
<feature type="region of interest" description="Disordered" evidence="1">
    <location>
        <begin position="1"/>
        <end position="31"/>
    </location>
</feature>
<sequence length="64" mass="6883">MNLKAYVKEGRTKSLPPVAGRQDSSHPSVPDWKVPVTGLDATQIWTWAAIAAMSGFGPSPTAFR</sequence>
<feature type="compositionally biased region" description="Basic and acidic residues" evidence="1">
    <location>
        <begin position="1"/>
        <end position="12"/>
    </location>
</feature>
<protein>
    <submittedName>
        <fullName evidence="2">Uncharacterized protein</fullName>
    </submittedName>
</protein>